<dbReference type="AlphaFoldDB" id="A0A1R2D1I1"/>
<reference evidence="1 2" key="1">
    <citation type="submission" date="2016-11" db="EMBL/GenBank/DDBJ databases">
        <title>The macronuclear genome of Stentor coeruleus: a giant cell with tiny introns.</title>
        <authorList>
            <person name="Slabodnick M."/>
            <person name="Ruby J.G."/>
            <person name="Reiff S.B."/>
            <person name="Swart E.C."/>
            <person name="Gosai S."/>
            <person name="Prabakaran S."/>
            <person name="Witkowska E."/>
            <person name="Larue G.E."/>
            <person name="Fisher S."/>
            <person name="Freeman R.M."/>
            <person name="Gunawardena J."/>
            <person name="Chu W."/>
            <person name="Stover N.A."/>
            <person name="Gregory B.D."/>
            <person name="Nowacki M."/>
            <person name="Derisi J."/>
            <person name="Roy S.W."/>
            <person name="Marshall W.F."/>
            <person name="Sood P."/>
        </authorList>
    </citation>
    <scope>NUCLEOTIDE SEQUENCE [LARGE SCALE GENOMIC DNA]</scope>
    <source>
        <strain evidence="1">WM001</strain>
    </source>
</reference>
<protein>
    <submittedName>
        <fullName evidence="1">Uncharacterized protein</fullName>
    </submittedName>
</protein>
<proteinExistence type="predicted"/>
<name>A0A1R2D1I1_9CILI</name>
<comment type="caution">
    <text evidence="1">The sequence shown here is derived from an EMBL/GenBank/DDBJ whole genome shotgun (WGS) entry which is preliminary data.</text>
</comment>
<organism evidence="1 2">
    <name type="scientific">Stentor coeruleus</name>
    <dbReference type="NCBI Taxonomy" id="5963"/>
    <lineage>
        <taxon>Eukaryota</taxon>
        <taxon>Sar</taxon>
        <taxon>Alveolata</taxon>
        <taxon>Ciliophora</taxon>
        <taxon>Postciliodesmatophora</taxon>
        <taxon>Heterotrichea</taxon>
        <taxon>Heterotrichida</taxon>
        <taxon>Stentoridae</taxon>
        <taxon>Stentor</taxon>
    </lineage>
</organism>
<dbReference type="EMBL" id="MPUH01000017">
    <property type="protein sequence ID" value="OMJ95112.1"/>
    <property type="molecule type" value="Genomic_DNA"/>
</dbReference>
<dbReference type="Proteomes" id="UP000187209">
    <property type="component" value="Unassembled WGS sequence"/>
</dbReference>
<keyword evidence="2" id="KW-1185">Reference proteome</keyword>
<evidence type="ECO:0000313" key="2">
    <source>
        <dbReference type="Proteomes" id="UP000187209"/>
    </source>
</evidence>
<accession>A0A1R2D1I1</accession>
<evidence type="ECO:0000313" key="1">
    <source>
        <dbReference type="EMBL" id="OMJ95112.1"/>
    </source>
</evidence>
<gene>
    <name evidence="1" type="ORF">SteCoe_1655</name>
</gene>
<dbReference type="OrthoDB" id="10612841at2759"/>
<sequence>MEVVYKNLVHVLESLKSATGSELSESLSFVLKVLKTDLPIPQSILKIVLVRTCAITKSKYCEVQCFEILELLITSPFFHSLYEADEENNMTLTILLSALVVNIEKEGEFRKPAWKILSKSLEGINDHIIKACFPGLVKISVEEVKKFRCQGIGSTTFSLDCCLKVINKISDIIINCKDEWKDMALSKVSNVFGIILKESCEIATTKEGFDKTNMLKAIENSVKISGSKDSKVFGCILTLSSETHIETDIEIPSETYKNIFLTYIKTLADISDSTEKIRTLSLINNMILHLGDDCVYMFSIHKMTIYSTLLKIFQLVLPLNIDNWSILRCVKYAENSSVLLQTLETFIQYILQYDIYDLVLEEQLKLIKNVKKKMDTEILQNLITLSFILSYNYTDHSMHIINEIIFLKDPNSNLPTLIKFLYVFWTKKQLFDNSITEPEAIENTFYAYTAETKSQCDNFLEEIGIWSEKNGIKEVIVENEGFLQKALIMKMMIFGPEEIGNSLICYFEYRDCVEAVEKVGIECLKGFDEKHLRLSSKKIQGYLKFFLDVIDTIKGIVRKRGKKLEKGNFVRNVVLRVRGMLALKAQDVENRKVMHLALQVFMKSLELIDKVPFEIDHSDHSAFAFEEDANVSIPNGLTELSYEFLTAFTHCLKSMADSNCLAITQSLLDTFILITSYEADFFETDNRFGSKIFPYLKVMLKSKAFTSAFQSKIKSKILDFLMVLSKKSLLQIHNDLEECMKIIDSGDCEDVKAKCEKLKSKLKD</sequence>